<dbReference type="PANTHER" id="PTHR33044">
    <property type="entry name" value="BIFUNCTIONAL INHIBITOR/LIPID-TRANSFER PROTEIN/SEED STORAGE 2S ALBUMIN SUPERFAMILY PROTEIN-RELATED"/>
    <property type="match status" value="1"/>
</dbReference>
<keyword evidence="3" id="KW-1003">Cell membrane</keyword>
<name>A0A059AB04_EUCGR</name>
<dbReference type="FunCoup" id="A0A059AB04">
    <property type="interactions" value="1"/>
</dbReference>
<evidence type="ECO:0000256" key="2">
    <source>
        <dbReference type="ARBA" id="ARBA00009748"/>
    </source>
</evidence>
<dbReference type="EMBL" id="KK198762">
    <property type="protein sequence ID" value="KCW50993.1"/>
    <property type="molecule type" value="Genomic_DNA"/>
</dbReference>
<keyword evidence="4" id="KW-0336">GPI-anchor</keyword>
<feature type="signal peptide" evidence="10">
    <location>
        <begin position="1"/>
        <end position="24"/>
    </location>
</feature>
<dbReference type="Pfam" id="PF14368">
    <property type="entry name" value="LTP_2"/>
    <property type="match status" value="1"/>
</dbReference>
<evidence type="ECO:0000256" key="10">
    <source>
        <dbReference type="SAM" id="SignalP"/>
    </source>
</evidence>
<keyword evidence="9" id="KW-1133">Transmembrane helix</keyword>
<dbReference type="GO" id="GO:0098552">
    <property type="term" value="C:side of membrane"/>
    <property type="evidence" value="ECO:0007669"/>
    <property type="project" value="UniProtKB-KW"/>
</dbReference>
<evidence type="ECO:0000256" key="4">
    <source>
        <dbReference type="ARBA" id="ARBA00022622"/>
    </source>
</evidence>
<evidence type="ECO:0000256" key="5">
    <source>
        <dbReference type="ARBA" id="ARBA00022729"/>
    </source>
</evidence>
<comment type="subcellular location">
    <subcellularLocation>
        <location evidence="1">Cell membrane</location>
        <topology evidence="1">Lipid-anchor</topology>
        <topology evidence="1">GPI-anchor</topology>
    </subcellularLocation>
</comment>
<accession>A0A059AB04</accession>
<dbReference type="Gramene" id="KCW50993">
    <property type="protein sequence ID" value="KCW50993"/>
    <property type="gene ID" value="EUGRSUZ_J00621"/>
</dbReference>
<dbReference type="OMA" id="MTIMFFT"/>
<proteinExistence type="inferred from homology"/>
<dbReference type="eggNOG" id="ENOG502S59X">
    <property type="taxonomic scope" value="Eukaryota"/>
</dbReference>
<dbReference type="AlphaFoldDB" id="A0A059AB04"/>
<feature type="transmembrane region" description="Helical" evidence="9">
    <location>
        <begin position="145"/>
        <end position="165"/>
    </location>
</feature>
<organism evidence="12">
    <name type="scientific">Eucalyptus grandis</name>
    <name type="common">Flooded gum</name>
    <dbReference type="NCBI Taxonomy" id="71139"/>
    <lineage>
        <taxon>Eukaryota</taxon>
        <taxon>Viridiplantae</taxon>
        <taxon>Streptophyta</taxon>
        <taxon>Embryophyta</taxon>
        <taxon>Tracheophyta</taxon>
        <taxon>Spermatophyta</taxon>
        <taxon>Magnoliopsida</taxon>
        <taxon>eudicotyledons</taxon>
        <taxon>Gunneridae</taxon>
        <taxon>Pentapetalae</taxon>
        <taxon>rosids</taxon>
        <taxon>malvids</taxon>
        <taxon>Myrtales</taxon>
        <taxon>Myrtaceae</taxon>
        <taxon>Myrtoideae</taxon>
        <taxon>Eucalypteae</taxon>
        <taxon>Eucalyptus</taxon>
    </lineage>
</organism>
<dbReference type="CDD" id="cd00010">
    <property type="entry name" value="AAI_LTSS"/>
    <property type="match status" value="1"/>
</dbReference>
<evidence type="ECO:0000256" key="6">
    <source>
        <dbReference type="ARBA" id="ARBA00023157"/>
    </source>
</evidence>
<dbReference type="InterPro" id="IPR043325">
    <property type="entry name" value="LTSS"/>
</dbReference>
<dbReference type="FunFam" id="1.10.110.10:FF:000001">
    <property type="entry name" value="Bifunctional inhibitor/lipid-transfer protein/seed storage 2S albumin superfamily protein"/>
    <property type="match status" value="1"/>
</dbReference>
<dbReference type="InParanoid" id="A0A059AB04"/>
<keyword evidence="5 10" id="KW-0732">Signal</keyword>
<feature type="chain" id="PRO_5001567684" description="Bifunctional inhibitor/plant lipid transfer protein/seed storage helical domain-containing protein" evidence="10">
    <location>
        <begin position="25"/>
        <end position="166"/>
    </location>
</feature>
<dbReference type="SUPFAM" id="SSF47699">
    <property type="entry name" value="Bifunctional inhibitor/lipid-transfer protein/seed storage 2S albumin"/>
    <property type="match status" value="1"/>
</dbReference>
<evidence type="ECO:0000259" key="11">
    <source>
        <dbReference type="SMART" id="SM00499"/>
    </source>
</evidence>
<reference evidence="12" key="1">
    <citation type="submission" date="2013-07" db="EMBL/GenBank/DDBJ databases">
        <title>The genome of Eucalyptus grandis.</title>
        <authorList>
            <person name="Schmutz J."/>
            <person name="Hayes R."/>
            <person name="Myburg A."/>
            <person name="Tuskan G."/>
            <person name="Grattapaglia D."/>
            <person name="Rokhsar D.S."/>
        </authorList>
    </citation>
    <scope>NUCLEOTIDE SEQUENCE</scope>
    <source>
        <tissue evidence="12">Leaf extractions</tissue>
    </source>
</reference>
<keyword evidence="8" id="KW-0449">Lipoprotein</keyword>
<dbReference type="Gene3D" id="1.10.110.10">
    <property type="entry name" value="Plant lipid-transfer and hydrophobic proteins"/>
    <property type="match status" value="1"/>
</dbReference>
<dbReference type="SMART" id="SM00499">
    <property type="entry name" value="AAI"/>
    <property type="match status" value="1"/>
</dbReference>
<dbReference type="InterPro" id="IPR036312">
    <property type="entry name" value="Bifun_inhib/LTP/seed_sf"/>
</dbReference>
<keyword evidence="9" id="KW-0472">Membrane</keyword>
<dbReference type="GO" id="GO:0005886">
    <property type="term" value="C:plasma membrane"/>
    <property type="evidence" value="ECO:0007669"/>
    <property type="project" value="UniProtKB-SubCell"/>
</dbReference>
<evidence type="ECO:0000256" key="9">
    <source>
        <dbReference type="SAM" id="Phobius"/>
    </source>
</evidence>
<evidence type="ECO:0000256" key="8">
    <source>
        <dbReference type="ARBA" id="ARBA00023288"/>
    </source>
</evidence>
<evidence type="ECO:0000256" key="3">
    <source>
        <dbReference type="ARBA" id="ARBA00022475"/>
    </source>
</evidence>
<keyword evidence="9" id="KW-0812">Transmembrane</keyword>
<comment type="similarity">
    <text evidence="2">Belongs to the plant LTP family.</text>
</comment>
<dbReference type="STRING" id="71139.A0A059AB04"/>
<evidence type="ECO:0000256" key="7">
    <source>
        <dbReference type="ARBA" id="ARBA00023180"/>
    </source>
</evidence>
<feature type="domain" description="Bifunctional inhibitor/plant lipid transfer protein/seed storage helical" evidence="11">
    <location>
        <begin position="37"/>
        <end position="115"/>
    </location>
</feature>
<sequence>MTTARFIALVVAASLLVASLGVSGQAPAPAPAPSDDCFNAVLNMSDCLTYVETGSNITVPDKACCPELAGMVDSSPVCLCELIGKAGSFGIDVDVNRALKLPAACDVVTPPTNLCAAAGVPISSDVPGAPGNPSFNDGGRASTPYGALSTFALALGLKIAVLMILS</sequence>
<protein>
    <recommendedName>
        <fullName evidence="11">Bifunctional inhibitor/plant lipid transfer protein/seed storage helical domain-containing protein</fullName>
    </recommendedName>
</protein>
<evidence type="ECO:0000313" key="12">
    <source>
        <dbReference type="EMBL" id="KCW50993.1"/>
    </source>
</evidence>
<keyword evidence="6" id="KW-1015">Disulfide bond</keyword>
<keyword evidence="7" id="KW-0325">Glycoprotein</keyword>
<dbReference type="InterPro" id="IPR016140">
    <property type="entry name" value="Bifunc_inhib/LTP/seed_store"/>
</dbReference>
<evidence type="ECO:0000256" key="1">
    <source>
        <dbReference type="ARBA" id="ARBA00004609"/>
    </source>
</evidence>
<gene>
    <name evidence="12" type="ORF">EUGRSUZ_J00621</name>
</gene>